<name>A0A1B9F541_9BACT</name>
<dbReference type="InterPro" id="IPR019926">
    <property type="entry name" value="Ribosomal_uL3_CS"/>
</dbReference>
<dbReference type="GO" id="GO:0022625">
    <property type="term" value="C:cytosolic large ribosomal subunit"/>
    <property type="evidence" value="ECO:0007669"/>
    <property type="project" value="TreeGrafter"/>
</dbReference>
<dbReference type="Gene3D" id="3.30.160.810">
    <property type="match status" value="1"/>
</dbReference>
<dbReference type="InterPro" id="IPR009000">
    <property type="entry name" value="Transl_B-barrel_sf"/>
</dbReference>
<dbReference type="PROSITE" id="PS00474">
    <property type="entry name" value="RIBOSOMAL_L3"/>
    <property type="match status" value="1"/>
</dbReference>
<comment type="caution">
    <text evidence="11">The sequence shown here is derived from an EMBL/GenBank/DDBJ whole genome shotgun (WGS) entry which is preliminary data.</text>
</comment>
<dbReference type="InterPro" id="IPR000597">
    <property type="entry name" value="Ribosomal_uL3"/>
</dbReference>
<dbReference type="Gene3D" id="2.40.30.10">
    <property type="entry name" value="Translation factors"/>
    <property type="match status" value="1"/>
</dbReference>
<evidence type="ECO:0000256" key="4">
    <source>
        <dbReference type="ARBA" id="ARBA00022980"/>
    </source>
</evidence>
<dbReference type="EMBL" id="MAGO01000007">
    <property type="protein sequence ID" value="OCC15048.1"/>
    <property type="molecule type" value="Genomic_DNA"/>
</dbReference>
<dbReference type="OrthoDB" id="9806135at2"/>
<keyword evidence="12" id="KW-1185">Reference proteome</keyword>
<dbReference type="STRING" id="1156395.DBT_1534"/>
<reference evidence="11 12" key="1">
    <citation type="submission" date="2016-06" db="EMBL/GenBank/DDBJ databases">
        <title>Respiratory ammonification of nitrate coupled to the oxidation of elemental sulfur in deep-sea autotrophic thermophilic bacteria.</title>
        <authorList>
            <person name="Slobodkina G.B."/>
            <person name="Mardanov A.V."/>
            <person name="Ravin N.V."/>
            <person name="Frolova A.A."/>
            <person name="Viryasiv M.B."/>
            <person name="Chernyh N.A."/>
            <person name="Bonch-Osmolovskaya E.A."/>
            <person name="Slobodkin A.I."/>
        </authorList>
    </citation>
    <scope>NUCLEOTIDE SEQUENCE [LARGE SCALE GENOMIC DNA]</scope>
    <source>
        <strain evidence="11 12">S69</strain>
    </source>
</reference>
<evidence type="ECO:0000256" key="5">
    <source>
        <dbReference type="ARBA" id="ARBA00023274"/>
    </source>
</evidence>
<comment type="similarity">
    <text evidence="1 7 8">Belongs to the universal ribosomal protein uL3 family.</text>
</comment>
<dbReference type="InterPro" id="IPR019927">
    <property type="entry name" value="Ribosomal_uL3_bac/org-type"/>
</dbReference>
<evidence type="ECO:0000256" key="9">
    <source>
        <dbReference type="RuleBase" id="RU003906"/>
    </source>
</evidence>
<protein>
    <recommendedName>
        <fullName evidence="6 7">Large ribosomal subunit protein uL3</fullName>
    </recommendedName>
</protein>
<dbReference type="GO" id="GO:0006412">
    <property type="term" value="P:translation"/>
    <property type="evidence" value="ECO:0007669"/>
    <property type="project" value="UniProtKB-UniRule"/>
</dbReference>
<comment type="function">
    <text evidence="7 9">One of the primary rRNA binding proteins, it binds directly near the 3'-end of the 23S rRNA, where it nucleates assembly of the 50S subunit.</text>
</comment>
<keyword evidence="3 7" id="KW-0694">RNA-binding</keyword>
<accession>A0A1B9F541</accession>
<gene>
    <name evidence="7" type="primary">rplC</name>
    <name evidence="11" type="ORF">DBT_1534</name>
</gene>
<dbReference type="HAMAP" id="MF_01325_B">
    <property type="entry name" value="Ribosomal_uL3_B"/>
    <property type="match status" value="1"/>
</dbReference>
<dbReference type="Pfam" id="PF00297">
    <property type="entry name" value="Ribosomal_L3"/>
    <property type="match status" value="1"/>
</dbReference>
<dbReference type="GO" id="GO:0019843">
    <property type="term" value="F:rRNA binding"/>
    <property type="evidence" value="ECO:0007669"/>
    <property type="project" value="UniProtKB-UniRule"/>
</dbReference>
<organism evidence="11 12">
    <name type="scientific">Dissulfuribacter thermophilus</name>
    <dbReference type="NCBI Taxonomy" id="1156395"/>
    <lineage>
        <taxon>Bacteria</taxon>
        <taxon>Pseudomonadati</taxon>
        <taxon>Thermodesulfobacteriota</taxon>
        <taxon>Dissulfuribacteria</taxon>
        <taxon>Dissulfuribacterales</taxon>
        <taxon>Dissulfuribacteraceae</taxon>
        <taxon>Dissulfuribacter</taxon>
    </lineage>
</organism>
<evidence type="ECO:0000256" key="2">
    <source>
        <dbReference type="ARBA" id="ARBA00022730"/>
    </source>
</evidence>
<dbReference type="PANTHER" id="PTHR11229">
    <property type="entry name" value="50S RIBOSOMAL PROTEIN L3"/>
    <property type="match status" value="1"/>
</dbReference>
<proteinExistence type="inferred from homology"/>
<evidence type="ECO:0000256" key="3">
    <source>
        <dbReference type="ARBA" id="ARBA00022884"/>
    </source>
</evidence>
<dbReference type="PANTHER" id="PTHR11229:SF16">
    <property type="entry name" value="LARGE RIBOSOMAL SUBUNIT PROTEIN UL3C"/>
    <property type="match status" value="1"/>
</dbReference>
<evidence type="ECO:0000256" key="1">
    <source>
        <dbReference type="ARBA" id="ARBA00006540"/>
    </source>
</evidence>
<evidence type="ECO:0000256" key="8">
    <source>
        <dbReference type="RuleBase" id="RU003905"/>
    </source>
</evidence>
<feature type="compositionally biased region" description="Basic residues" evidence="10">
    <location>
        <begin position="126"/>
        <end position="144"/>
    </location>
</feature>
<evidence type="ECO:0000256" key="10">
    <source>
        <dbReference type="SAM" id="MobiDB-lite"/>
    </source>
</evidence>
<evidence type="ECO:0000256" key="7">
    <source>
        <dbReference type="HAMAP-Rule" id="MF_01325"/>
    </source>
</evidence>
<comment type="subunit">
    <text evidence="7 9">Part of the 50S ribosomal subunit. Forms a cluster with proteins L14 and L19.</text>
</comment>
<keyword evidence="4 7" id="KW-0689">Ribosomal protein</keyword>
<keyword evidence="5 7" id="KW-0687">Ribonucleoprotein</keyword>
<evidence type="ECO:0000313" key="11">
    <source>
        <dbReference type="EMBL" id="OCC15048.1"/>
    </source>
</evidence>
<feature type="region of interest" description="Disordered" evidence="10">
    <location>
        <begin position="124"/>
        <end position="148"/>
    </location>
</feature>
<dbReference type="PATRIC" id="fig|1156395.6.peg.1548"/>
<sequence length="209" mass="23039">MAKINGMIGRKIGMTQLFDSFGQAVAVTVLEVGPCTVLQKKTSEREGYNALQLGYLKKPIKRLNMPERGHVQKAGLSHGFAVIKEVKVDNPDEFELGQELTLEDLDIREIIDIVGTTKGKGFQGTVKRHGFSRGRMGHGSKHHREMGSIGQSAFPSRIIKGKRMPGRMGGKRITIKDCMVVDVRPEENIVLVKGPVPGAKNQPILIRCK</sequence>
<dbReference type="RefSeq" id="WP_067618465.1">
    <property type="nucleotide sequence ID" value="NZ_MAGO01000007.1"/>
</dbReference>
<dbReference type="AlphaFoldDB" id="A0A1B9F541"/>
<keyword evidence="2 7" id="KW-0699">rRNA-binding</keyword>
<dbReference type="GO" id="GO:0003735">
    <property type="term" value="F:structural constituent of ribosome"/>
    <property type="evidence" value="ECO:0007669"/>
    <property type="project" value="UniProtKB-UniRule"/>
</dbReference>
<evidence type="ECO:0000313" key="12">
    <source>
        <dbReference type="Proteomes" id="UP000093080"/>
    </source>
</evidence>
<evidence type="ECO:0000256" key="6">
    <source>
        <dbReference type="ARBA" id="ARBA00035243"/>
    </source>
</evidence>
<dbReference type="NCBIfam" id="TIGR03625">
    <property type="entry name" value="L3_bact"/>
    <property type="match status" value="1"/>
</dbReference>
<dbReference type="Proteomes" id="UP000093080">
    <property type="component" value="Unassembled WGS sequence"/>
</dbReference>
<dbReference type="FunFam" id="2.40.30.10:FF:000004">
    <property type="entry name" value="50S ribosomal protein L3"/>
    <property type="match status" value="1"/>
</dbReference>
<dbReference type="SUPFAM" id="SSF50447">
    <property type="entry name" value="Translation proteins"/>
    <property type="match status" value="1"/>
</dbReference>